<dbReference type="Gene3D" id="3.40.190.10">
    <property type="entry name" value="Periplasmic binding protein-like II"/>
    <property type="match status" value="1"/>
</dbReference>
<evidence type="ECO:0000313" key="1">
    <source>
        <dbReference type="EMBL" id="MEQ2543941.1"/>
    </source>
</evidence>
<reference evidence="1 2" key="1">
    <citation type="submission" date="2024-03" db="EMBL/GenBank/DDBJ databases">
        <title>Human intestinal bacterial collection.</title>
        <authorList>
            <person name="Pauvert C."/>
            <person name="Hitch T.C.A."/>
            <person name="Clavel T."/>
        </authorList>
    </citation>
    <scope>NUCLEOTIDE SEQUENCE [LARGE SCALE GENOMIC DNA]</scope>
    <source>
        <strain evidence="1 2">CLA-KB-H122</strain>
    </source>
</reference>
<name>A0ABV1GUR8_9BACT</name>
<comment type="caution">
    <text evidence="1">The sequence shown here is derived from an EMBL/GenBank/DDBJ whole genome shotgun (WGS) entry which is preliminary data.</text>
</comment>
<proteinExistence type="predicted"/>
<dbReference type="RefSeq" id="WP_349093764.1">
    <property type="nucleotide sequence ID" value="NZ_JBBMFL010000002.1"/>
</dbReference>
<dbReference type="EMBL" id="JBBMFL010000002">
    <property type="protein sequence ID" value="MEQ2543941.1"/>
    <property type="molecule type" value="Genomic_DNA"/>
</dbReference>
<gene>
    <name evidence="1" type="ORF">WMO46_03120</name>
</gene>
<dbReference type="Proteomes" id="UP001460202">
    <property type="component" value="Unassembled WGS sequence"/>
</dbReference>
<organism evidence="1 2">
    <name type="scientific">Alistipes intestinihominis</name>
    <dbReference type="NCBI Taxonomy" id="3133172"/>
    <lineage>
        <taxon>Bacteria</taxon>
        <taxon>Pseudomonadati</taxon>
        <taxon>Bacteroidota</taxon>
        <taxon>Bacteroidia</taxon>
        <taxon>Bacteroidales</taxon>
        <taxon>Rikenellaceae</taxon>
        <taxon>Alistipes</taxon>
    </lineage>
</organism>
<dbReference type="SUPFAM" id="SSF53850">
    <property type="entry name" value="Periplasmic binding protein-like II"/>
    <property type="match status" value="1"/>
</dbReference>
<evidence type="ECO:0000313" key="2">
    <source>
        <dbReference type="Proteomes" id="UP001460202"/>
    </source>
</evidence>
<sequence length="184" mass="19888">MVIVPRIAVVSCLSTTPFIYGIQREGNFRAELLLSDPEESIRIFSDRKADIALVPAAAVPSLEDVRIVTEYCVGGVPAAKEALLADDDPFVAAWKPFGKLPCAFALWVAHGDVEPETVEALQHALTFGLEHGYEAVLDSAFSADPGLAYAGLAHFDYIFDNQKDKALKKCWDSGLKVAPRANPG</sequence>
<keyword evidence="2" id="KW-1185">Reference proteome</keyword>
<accession>A0ABV1GUR8</accession>
<protein>
    <submittedName>
        <fullName evidence="1">ABC transporter substrate-binding protein</fullName>
    </submittedName>
</protein>